<keyword evidence="1" id="KW-0472">Membrane</keyword>
<organism evidence="2 3">
    <name type="scientific">Lingula anatina</name>
    <name type="common">Brachiopod</name>
    <name type="synonym">Lingula unguis</name>
    <dbReference type="NCBI Taxonomy" id="7574"/>
    <lineage>
        <taxon>Eukaryota</taxon>
        <taxon>Metazoa</taxon>
        <taxon>Spiralia</taxon>
        <taxon>Lophotrochozoa</taxon>
        <taxon>Brachiopoda</taxon>
        <taxon>Linguliformea</taxon>
        <taxon>Lingulata</taxon>
        <taxon>Lingulida</taxon>
        <taxon>Linguloidea</taxon>
        <taxon>Lingulidae</taxon>
        <taxon>Lingula</taxon>
    </lineage>
</organism>
<keyword evidence="1" id="KW-1133">Transmembrane helix</keyword>
<proteinExistence type="predicted"/>
<dbReference type="PANTHER" id="PTHR36694:SF11">
    <property type="entry name" value="LP21121P-RELATED"/>
    <property type="match status" value="1"/>
</dbReference>
<evidence type="ECO:0000256" key="1">
    <source>
        <dbReference type="SAM" id="Phobius"/>
    </source>
</evidence>
<dbReference type="InterPro" id="IPR031720">
    <property type="entry name" value="DUF4728"/>
</dbReference>
<evidence type="ECO:0000313" key="3">
    <source>
        <dbReference type="RefSeq" id="XP_013419873.1"/>
    </source>
</evidence>
<dbReference type="InParanoid" id="A0A1S3KB57"/>
<reference evidence="3" key="1">
    <citation type="submission" date="2025-08" db="UniProtKB">
        <authorList>
            <consortium name="RefSeq"/>
        </authorList>
    </citation>
    <scope>IDENTIFICATION</scope>
    <source>
        <tissue evidence="3">Gonads</tissue>
    </source>
</reference>
<name>A0A1S3KB57_LINAN</name>
<gene>
    <name evidence="3" type="primary">LOC106180437</name>
</gene>
<dbReference type="Proteomes" id="UP000085678">
    <property type="component" value="Unplaced"/>
</dbReference>
<sequence>MKTCCRCMNLKQGSIASAIWSIIKGTIALGLYGHLLSLIYQANGDESVYALEFYNYWSKIALRSLWILFSILLIIGVVKGIRGMFIPWMIMDGIFVFVEGFSLIQSFLAIAWTLSRLLPAVLFFLFLALLLIDLYALVCVSAYYRQLSPATGDTEMQPNNPEEDAI</sequence>
<dbReference type="KEGG" id="lak:106180437"/>
<feature type="transmembrane region" description="Helical" evidence="1">
    <location>
        <begin position="21"/>
        <end position="40"/>
    </location>
</feature>
<keyword evidence="1" id="KW-0812">Transmembrane</keyword>
<dbReference type="GeneID" id="106180437"/>
<feature type="transmembrane region" description="Helical" evidence="1">
    <location>
        <begin position="120"/>
        <end position="144"/>
    </location>
</feature>
<protein>
    <submittedName>
        <fullName evidence="3">Uncharacterized protein LOC106180437</fullName>
    </submittedName>
</protein>
<feature type="transmembrane region" description="Helical" evidence="1">
    <location>
        <begin position="60"/>
        <end position="81"/>
    </location>
</feature>
<dbReference type="AlphaFoldDB" id="A0A1S3KB57"/>
<keyword evidence="2" id="KW-1185">Reference proteome</keyword>
<accession>A0A1S3KB57</accession>
<dbReference type="PANTHER" id="PTHR36694">
    <property type="entry name" value="PASIFLORA 1, ISOFORM A-RELATED"/>
    <property type="match status" value="1"/>
</dbReference>
<dbReference type="RefSeq" id="XP_013419873.1">
    <property type="nucleotide sequence ID" value="XM_013564419.1"/>
</dbReference>
<evidence type="ECO:0000313" key="2">
    <source>
        <dbReference type="Proteomes" id="UP000085678"/>
    </source>
</evidence>
<dbReference type="Pfam" id="PF15860">
    <property type="entry name" value="DUF4728"/>
    <property type="match status" value="1"/>
</dbReference>
<feature type="transmembrane region" description="Helical" evidence="1">
    <location>
        <begin position="93"/>
        <end position="114"/>
    </location>
</feature>
<dbReference type="OMA" id="YIANCVD"/>